<dbReference type="InterPro" id="IPR051164">
    <property type="entry name" value="NmrA-like_oxidored"/>
</dbReference>
<dbReference type="InterPro" id="IPR036291">
    <property type="entry name" value="NAD(P)-bd_dom_sf"/>
</dbReference>
<protein>
    <submittedName>
        <fullName evidence="2">Uncharacterized conserved protein YbjT, contains NAD(P)-binding and DUF2867 domains</fullName>
    </submittedName>
</protein>
<dbReference type="PANTHER" id="PTHR42748">
    <property type="entry name" value="NITROGEN METABOLITE REPRESSION PROTEIN NMRA FAMILY MEMBER"/>
    <property type="match status" value="1"/>
</dbReference>
<accession>A0A239LLI1</accession>
<keyword evidence="3" id="KW-1185">Reference proteome</keyword>
<dbReference type="Proteomes" id="UP000198282">
    <property type="component" value="Unassembled WGS sequence"/>
</dbReference>
<evidence type="ECO:0000256" key="1">
    <source>
        <dbReference type="ARBA" id="ARBA00022857"/>
    </source>
</evidence>
<dbReference type="EMBL" id="FZOD01000033">
    <property type="protein sequence ID" value="SNT30738.1"/>
    <property type="molecule type" value="Genomic_DNA"/>
</dbReference>
<organism evidence="2 3">
    <name type="scientific">Streptosporangium subroseum</name>
    <dbReference type="NCBI Taxonomy" id="106412"/>
    <lineage>
        <taxon>Bacteria</taxon>
        <taxon>Bacillati</taxon>
        <taxon>Actinomycetota</taxon>
        <taxon>Actinomycetes</taxon>
        <taxon>Streptosporangiales</taxon>
        <taxon>Streptosporangiaceae</taxon>
        <taxon>Streptosporangium</taxon>
    </lineage>
</organism>
<dbReference type="SUPFAM" id="SSF51735">
    <property type="entry name" value="NAD(P)-binding Rossmann-fold domains"/>
    <property type="match status" value="1"/>
</dbReference>
<gene>
    <name evidence="2" type="ORF">SAMN05216276_103376</name>
</gene>
<proteinExistence type="predicted"/>
<evidence type="ECO:0000313" key="2">
    <source>
        <dbReference type="EMBL" id="SNT30738.1"/>
    </source>
</evidence>
<dbReference type="AlphaFoldDB" id="A0A239LLI1"/>
<reference evidence="2 3" key="1">
    <citation type="submission" date="2017-06" db="EMBL/GenBank/DDBJ databases">
        <authorList>
            <person name="Kim H.J."/>
            <person name="Triplett B.A."/>
        </authorList>
    </citation>
    <scope>NUCLEOTIDE SEQUENCE [LARGE SCALE GENOMIC DNA]</scope>
    <source>
        <strain evidence="2 3">CGMCC 4.2132</strain>
    </source>
</reference>
<evidence type="ECO:0000313" key="3">
    <source>
        <dbReference type="Proteomes" id="UP000198282"/>
    </source>
</evidence>
<dbReference type="PANTHER" id="PTHR42748:SF3">
    <property type="entry name" value="BLL4366 PROTEIN"/>
    <property type="match status" value="1"/>
</dbReference>
<dbReference type="RefSeq" id="WP_089210393.1">
    <property type="nucleotide sequence ID" value="NZ_FZOD01000033.1"/>
</dbReference>
<name>A0A239LLI1_9ACTN</name>
<dbReference type="Gene3D" id="3.40.50.720">
    <property type="entry name" value="NAD(P)-binding Rossmann-like Domain"/>
    <property type="match status" value="1"/>
</dbReference>
<keyword evidence="1" id="KW-0521">NADP</keyword>
<dbReference type="OrthoDB" id="9771302at2"/>
<sequence>MKIVVIGGSGLIGAKLVAKLGEHGHEAIAASPRSGVNTITGEGLAEALDGASVVVDVSNSPSFEDAAVLEFFETSTRNLLAAEAVAGVGHHVALSVVGTERLSESGFFRAKIAQEKLIKESSIPYSIVHATQFFEFVGSIAEAAADGDTVRLAPVLIQPMAAEDVAGAVGGVSVGSPVNGTVEVAGPERFRLDELVRQGLSARDDPREVIADPHARYFGAELSERTLVPGDDAILTETRFDDWLSRSAIGK</sequence>